<dbReference type="AlphaFoldDB" id="W7X4W5"/>
<name>W7X4W5_TETTS</name>
<feature type="transmembrane region" description="Helical" evidence="1">
    <location>
        <begin position="52"/>
        <end position="69"/>
    </location>
</feature>
<feature type="transmembrane region" description="Helical" evidence="1">
    <location>
        <begin position="207"/>
        <end position="227"/>
    </location>
</feature>
<evidence type="ECO:0000256" key="1">
    <source>
        <dbReference type="SAM" id="Phobius"/>
    </source>
</evidence>
<reference evidence="3" key="1">
    <citation type="journal article" date="2006" name="PLoS Biol.">
        <title>Macronuclear genome sequence of the ciliate Tetrahymena thermophila, a model eukaryote.</title>
        <authorList>
            <person name="Eisen J.A."/>
            <person name="Coyne R.S."/>
            <person name="Wu M."/>
            <person name="Wu D."/>
            <person name="Thiagarajan M."/>
            <person name="Wortman J.R."/>
            <person name="Badger J.H."/>
            <person name="Ren Q."/>
            <person name="Amedeo P."/>
            <person name="Jones K.M."/>
            <person name="Tallon L.J."/>
            <person name="Delcher A.L."/>
            <person name="Salzberg S.L."/>
            <person name="Silva J.C."/>
            <person name="Haas B.J."/>
            <person name="Majoros W.H."/>
            <person name="Farzad M."/>
            <person name="Carlton J.M."/>
            <person name="Smith R.K. Jr."/>
            <person name="Garg J."/>
            <person name="Pearlman R.E."/>
            <person name="Karrer K.M."/>
            <person name="Sun L."/>
            <person name="Manning G."/>
            <person name="Elde N.C."/>
            <person name="Turkewitz A.P."/>
            <person name="Asai D.J."/>
            <person name="Wilkes D.E."/>
            <person name="Wang Y."/>
            <person name="Cai H."/>
            <person name="Collins K."/>
            <person name="Stewart B.A."/>
            <person name="Lee S.R."/>
            <person name="Wilamowska K."/>
            <person name="Weinberg Z."/>
            <person name="Ruzzo W.L."/>
            <person name="Wloga D."/>
            <person name="Gaertig J."/>
            <person name="Frankel J."/>
            <person name="Tsao C.-C."/>
            <person name="Gorovsky M.A."/>
            <person name="Keeling P.J."/>
            <person name="Waller R.F."/>
            <person name="Patron N.J."/>
            <person name="Cherry J.M."/>
            <person name="Stover N.A."/>
            <person name="Krieger C.J."/>
            <person name="del Toro C."/>
            <person name="Ryder H.F."/>
            <person name="Williamson S.C."/>
            <person name="Barbeau R.A."/>
            <person name="Hamilton E.P."/>
            <person name="Orias E."/>
        </authorList>
    </citation>
    <scope>NUCLEOTIDE SEQUENCE [LARGE SCALE GENOMIC DNA]</scope>
    <source>
        <strain evidence="3">SB210</strain>
    </source>
</reference>
<evidence type="ECO:0000313" key="3">
    <source>
        <dbReference type="Proteomes" id="UP000009168"/>
    </source>
</evidence>
<proteinExistence type="predicted"/>
<gene>
    <name evidence="2" type="ORF">TTHERM_000529959</name>
</gene>
<dbReference type="InParanoid" id="W7X4W5"/>
<dbReference type="RefSeq" id="XP_012655002.1">
    <property type="nucleotide sequence ID" value="XM_012799548.1"/>
</dbReference>
<evidence type="ECO:0000313" key="2">
    <source>
        <dbReference type="EMBL" id="EWS72457.1"/>
    </source>
</evidence>
<dbReference type="GeneID" id="24439422"/>
<keyword evidence="1" id="KW-0472">Membrane</keyword>
<keyword evidence="1" id="KW-1133">Transmembrane helix</keyword>
<dbReference type="KEGG" id="tet:TTHERM_000529959"/>
<protein>
    <submittedName>
        <fullName evidence="2">Transmembrane protein, putative</fullName>
    </submittedName>
</protein>
<accession>W7X4W5</accession>
<sequence>MYFLIIQLIYYSIYVFQLFIKLQFFYITHFLFLSLSFTLEFTLLTQGLGYQQIFNSLLILVLHTGHSFLGRTLQHYQHIEQCKHGRKITLLDFQQQMIHSISSLGQVYTISRALLFYSSQTSIYQFPIFYRELFLLRQALKFLIPFTINVGTLNLLPNIVKQSLFYSYKQSPLKAKLEKTNEEKNNIILSVSLDSIQFLSIQRYSSLFFISLTGVQILNSPLSLLYITSPKTLIIPLFFIPISQLSIFILKHKC</sequence>
<keyword evidence="1 2" id="KW-0812">Transmembrane</keyword>
<feature type="transmembrane region" description="Helical" evidence="1">
    <location>
        <begin position="12"/>
        <end position="32"/>
    </location>
</feature>
<keyword evidence="3" id="KW-1185">Reference proteome</keyword>
<dbReference type="Proteomes" id="UP000009168">
    <property type="component" value="Unassembled WGS sequence"/>
</dbReference>
<organism evidence="2 3">
    <name type="scientific">Tetrahymena thermophila (strain SB210)</name>
    <dbReference type="NCBI Taxonomy" id="312017"/>
    <lineage>
        <taxon>Eukaryota</taxon>
        <taxon>Sar</taxon>
        <taxon>Alveolata</taxon>
        <taxon>Ciliophora</taxon>
        <taxon>Intramacronucleata</taxon>
        <taxon>Oligohymenophorea</taxon>
        <taxon>Hymenostomatida</taxon>
        <taxon>Tetrahymenina</taxon>
        <taxon>Tetrahymenidae</taxon>
        <taxon>Tetrahymena</taxon>
    </lineage>
</organism>
<dbReference type="EMBL" id="GG662522">
    <property type="protein sequence ID" value="EWS72457.1"/>
    <property type="molecule type" value="Genomic_DNA"/>
</dbReference>
<feature type="transmembrane region" description="Helical" evidence="1">
    <location>
        <begin position="233"/>
        <end position="250"/>
    </location>
</feature>